<feature type="compositionally biased region" description="Basic and acidic residues" evidence="1">
    <location>
        <begin position="87"/>
        <end position="97"/>
    </location>
</feature>
<evidence type="ECO:0000313" key="2">
    <source>
        <dbReference type="EMBL" id="OMJ09958.1"/>
    </source>
</evidence>
<name>A0A1R1X5N5_9FUNG</name>
<evidence type="ECO:0000256" key="1">
    <source>
        <dbReference type="SAM" id="MobiDB-lite"/>
    </source>
</evidence>
<feature type="region of interest" description="Disordered" evidence="1">
    <location>
        <begin position="146"/>
        <end position="213"/>
    </location>
</feature>
<proteinExistence type="predicted"/>
<comment type="caution">
    <text evidence="2">The sequence shown here is derived from an EMBL/GenBank/DDBJ whole genome shotgun (WGS) entry which is preliminary data.</text>
</comment>
<keyword evidence="3" id="KW-1185">Reference proteome</keyword>
<protein>
    <submittedName>
        <fullName evidence="2">Uncharacterized protein</fullName>
    </submittedName>
</protein>
<accession>A0A1R1X5N5</accession>
<feature type="region of interest" description="Disordered" evidence="1">
    <location>
        <begin position="58"/>
        <end position="125"/>
    </location>
</feature>
<dbReference type="EMBL" id="LSSN01005231">
    <property type="protein sequence ID" value="OMJ09958.1"/>
    <property type="molecule type" value="Genomic_DNA"/>
</dbReference>
<gene>
    <name evidence="2" type="ORF">AYI70_g10623</name>
</gene>
<evidence type="ECO:0000313" key="3">
    <source>
        <dbReference type="Proteomes" id="UP000187283"/>
    </source>
</evidence>
<feature type="compositionally biased region" description="Polar residues" evidence="1">
    <location>
        <begin position="109"/>
        <end position="119"/>
    </location>
</feature>
<dbReference type="AlphaFoldDB" id="A0A1R1X5N5"/>
<organism evidence="2 3">
    <name type="scientific">Smittium culicis</name>
    <dbReference type="NCBI Taxonomy" id="133412"/>
    <lineage>
        <taxon>Eukaryota</taxon>
        <taxon>Fungi</taxon>
        <taxon>Fungi incertae sedis</taxon>
        <taxon>Zoopagomycota</taxon>
        <taxon>Kickxellomycotina</taxon>
        <taxon>Harpellomycetes</taxon>
        <taxon>Harpellales</taxon>
        <taxon>Legeriomycetaceae</taxon>
        <taxon>Smittium</taxon>
    </lineage>
</organism>
<dbReference type="Proteomes" id="UP000187283">
    <property type="component" value="Unassembled WGS sequence"/>
</dbReference>
<sequence>MRLVHRVAQLALLHHHAHCHPVLLVQVRNRWRHSPFADLQHLLERVFVDVVAAQHEPARCKHPQNSVRDLGHQLPMLPLPPASSPRSRQDQRSRPPDLARTPPPRSLTAAPNSGNSSLSAFPAAPQDHCTAQQALAPAACTAQTLALPPPSPLPRPRPNSPPLYRAPLSPNPLCPCSRTSLYPTPEETPAPPSCSSTTPGSSRKDAPSSEPQV</sequence>
<reference evidence="2 3" key="1">
    <citation type="submission" date="2017-01" db="EMBL/GenBank/DDBJ databases">
        <authorList>
            <person name="Mah S.A."/>
            <person name="Swanson W.J."/>
            <person name="Moy G.W."/>
            <person name="Vacquier V.D."/>
        </authorList>
    </citation>
    <scope>NUCLEOTIDE SEQUENCE [LARGE SCALE GENOMIC DNA]</scope>
    <source>
        <strain evidence="2 3">GSMNP</strain>
    </source>
</reference>
<feature type="compositionally biased region" description="Pro residues" evidence="1">
    <location>
        <begin position="147"/>
        <end position="161"/>
    </location>
</feature>